<name>A0AAY4CXF0_9TELE</name>
<dbReference type="InterPro" id="IPR014784">
    <property type="entry name" value="Cu2_ascorb_mOase-like_C"/>
</dbReference>
<evidence type="ECO:0000256" key="2">
    <source>
        <dbReference type="ARBA" id="ARBA00004115"/>
    </source>
</evidence>
<keyword evidence="8" id="KW-1133">Transmembrane helix</keyword>
<keyword evidence="9" id="KW-0560">Oxidoreductase</keyword>
<dbReference type="InterPro" id="IPR000945">
    <property type="entry name" value="DBH-like"/>
</dbReference>
<evidence type="ECO:0000256" key="10">
    <source>
        <dbReference type="ARBA" id="ARBA00023008"/>
    </source>
</evidence>
<dbReference type="GO" id="GO:0005615">
    <property type="term" value="C:extracellular space"/>
    <property type="evidence" value="ECO:0007669"/>
    <property type="project" value="TreeGrafter"/>
</dbReference>
<keyword evidence="10" id="KW-0186">Copper</keyword>
<dbReference type="InterPro" id="IPR036939">
    <property type="entry name" value="Cu2_ascorb_mOase_N_sf"/>
</dbReference>
<evidence type="ECO:0000256" key="13">
    <source>
        <dbReference type="ARBA" id="ARBA00023157"/>
    </source>
</evidence>
<keyword evidence="12" id="KW-0472">Membrane</keyword>
<dbReference type="GO" id="GO:0042421">
    <property type="term" value="P:norepinephrine biosynthetic process"/>
    <property type="evidence" value="ECO:0007669"/>
    <property type="project" value="TreeGrafter"/>
</dbReference>
<dbReference type="PANTHER" id="PTHR10157:SF42">
    <property type="entry name" value="DBH-LIKE MONOOXYGENASE PROTEIN 1 HOMOLOG"/>
    <property type="match status" value="1"/>
</dbReference>
<organism evidence="16 17">
    <name type="scientific">Denticeps clupeoides</name>
    <name type="common">denticle herring</name>
    <dbReference type="NCBI Taxonomy" id="299321"/>
    <lineage>
        <taxon>Eukaryota</taxon>
        <taxon>Metazoa</taxon>
        <taxon>Chordata</taxon>
        <taxon>Craniata</taxon>
        <taxon>Vertebrata</taxon>
        <taxon>Euteleostomi</taxon>
        <taxon>Actinopterygii</taxon>
        <taxon>Neopterygii</taxon>
        <taxon>Teleostei</taxon>
        <taxon>Clupei</taxon>
        <taxon>Clupeiformes</taxon>
        <taxon>Denticipitoidei</taxon>
        <taxon>Denticipitidae</taxon>
        <taxon>Denticeps</taxon>
    </lineage>
</organism>
<dbReference type="PRINTS" id="PR00767">
    <property type="entry name" value="DBMONOXGNASE"/>
</dbReference>
<dbReference type="Pfam" id="PF03712">
    <property type="entry name" value="Cu2_monoox_C"/>
    <property type="match status" value="1"/>
</dbReference>
<dbReference type="InterPro" id="IPR028460">
    <property type="entry name" value="Tbh/DBH"/>
</dbReference>
<evidence type="ECO:0000256" key="1">
    <source>
        <dbReference type="ARBA" id="ARBA00001973"/>
    </source>
</evidence>
<reference evidence="16" key="3">
    <citation type="submission" date="2025-09" db="UniProtKB">
        <authorList>
            <consortium name="Ensembl"/>
        </authorList>
    </citation>
    <scope>IDENTIFICATION</scope>
</reference>
<dbReference type="AlphaFoldDB" id="A0AAY4CXF0"/>
<evidence type="ECO:0000256" key="14">
    <source>
        <dbReference type="ARBA" id="ARBA00023180"/>
    </source>
</evidence>
<dbReference type="PROSITE" id="PS50836">
    <property type="entry name" value="DOMON"/>
    <property type="match status" value="1"/>
</dbReference>
<dbReference type="GeneTree" id="ENSGT00530000063085"/>
<keyword evidence="5" id="KW-0479">Metal-binding</keyword>
<dbReference type="GO" id="GO:0005789">
    <property type="term" value="C:endoplasmic reticulum membrane"/>
    <property type="evidence" value="ECO:0007669"/>
    <property type="project" value="UniProtKB-SubCell"/>
</dbReference>
<dbReference type="RefSeq" id="XP_028858158.1">
    <property type="nucleotide sequence ID" value="XM_029002325.1"/>
</dbReference>
<comment type="subcellular location">
    <subcellularLocation>
        <location evidence="2">Endoplasmic reticulum membrane</location>
        <topology evidence="2">Single-pass type I membrane protein</topology>
    </subcellularLocation>
</comment>
<reference evidence="16 17" key="1">
    <citation type="submission" date="2020-06" db="EMBL/GenBank/DDBJ databases">
        <authorList>
            <consortium name="Wellcome Sanger Institute Data Sharing"/>
        </authorList>
    </citation>
    <scope>NUCLEOTIDE SEQUENCE [LARGE SCALE GENOMIC DNA]</scope>
</reference>
<dbReference type="Gene3D" id="2.60.120.230">
    <property type="match status" value="1"/>
</dbReference>
<evidence type="ECO:0000259" key="15">
    <source>
        <dbReference type="PROSITE" id="PS50836"/>
    </source>
</evidence>
<dbReference type="InterPro" id="IPR045266">
    <property type="entry name" value="DOH_DOMON"/>
</dbReference>
<dbReference type="Ensembl" id="ENSDCDT00010046431.1">
    <property type="protein sequence ID" value="ENSDCDP00010036926.1"/>
    <property type="gene ID" value="ENSDCDG00010024077.1"/>
</dbReference>
<dbReference type="GO" id="GO:0005507">
    <property type="term" value="F:copper ion binding"/>
    <property type="evidence" value="ECO:0007669"/>
    <property type="project" value="InterPro"/>
</dbReference>
<dbReference type="GO" id="GO:0030667">
    <property type="term" value="C:secretory granule membrane"/>
    <property type="evidence" value="ECO:0007669"/>
    <property type="project" value="TreeGrafter"/>
</dbReference>
<evidence type="ECO:0000256" key="3">
    <source>
        <dbReference type="ARBA" id="ARBA00010676"/>
    </source>
</evidence>
<dbReference type="GeneID" id="114803052"/>
<dbReference type="SMART" id="SM00664">
    <property type="entry name" value="DoH"/>
    <property type="match status" value="1"/>
</dbReference>
<dbReference type="InterPro" id="IPR024548">
    <property type="entry name" value="Cu2_monoox_C"/>
</dbReference>
<evidence type="ECO:0000256" key="12">
    <source>
        <dbReference type="ARBA" id="ARBA00023136"/>
    </source>
</evidence>
<evidence type="ECO:0000256" key="9">
    <source>
        <dbReference type="ARBA" id="ARBA00023002"/>
    </source>
</evidence>
<comment type="cofactor">
    <cofactor evidence="1">
        <name>Cu(2+)</name>
        <dbReference type="ChEBI" id="CHEBI:29036"/>
    </cofactor>
</comment>
<keyword evidence="7" id="KW-0256">Endoplasmic reticulum</keyword>
<feature type="domain" description="DOMON" evidence="15">
    <location>
        <begin position="80"/>
        <end position="193"/>
    </location>
</feature>
<evidence type="ECO:0000256" key="6">
    <source>
        <dbReference type="ARBA" id="ARBA00022729"/>
    </source>
</evidence>
<dbReference type="Gene3D" id="2.60.120.310">
    <property type="entry name" value="Copper type II, ascorbate-dependent monooxygenase, N-terminal domain"/>
    <property type="match status" value="1"/>
</dbReference>
<dbReference type="FunFam" id="2.60.120.230:FF:000001">
    <property type="entry name" value="Monooxygenase, DBH-like 1"/>
    <property type="match status" value="1"/>
</dbReference>
<keyword evidence="14" id="KW-0325">Glycoprotein</keyword>
<proteinExistence type="inferred from homology"/>
<dbReference type="Pfam" id="PF03351">
    <property type="entry name" value="DOMON"/>
    <property type="match status" value="1"/>
</dbReference>
<accession>A0AAY4CXF0</accession>
<dbReference type="PANTHER" id="PTHR10157">
    <property type="entry name" value="DOPAMINE BETA HYDROXYLASE RELATED"/>
    <property type="match status" value="1"/>
</dbReference>
<evidence type="ECO:0000256" key="4">
    <source>
        <dbReference type="ARBA" id="ARBA00022692"/>
    </source>
</evidence>
<dbReference type="SUPFAM" id="SSF49742">
    <property type="entry name" value="PHM/PNGase F"/>
    <property type="match status" value="2"/>
</dbReference>
<dbReference type="InterPro" id="IPR000323">
    <property type="entry name" value="Cu2_ascorb_mOase_N"/>
</dbReference>
<evidence type="ECO:0000256" key="11">
    <source>
        <dbReference type="ARBA" id="ARBA00023033"/>
    </source>
</evidence>
<evidence type="ECO:0000313" key="17">
    <source>
        <dbReference type="Proteomes" id="UP000694580"/>
    </source>
</evidence>
<protein>
    <recommendedName>
        <fullName evidence="15">DOMON domain-containing protein</fullName>
    </recommendedName>
</protein>
<dbReference type="GO" id="GO:0006589">
    <property type="term" value="P:octopamine biosynthetic process"/>
    <property type="evidence" value="ECO:0007669"/>
    <property type="project" value="TreeGrafter"/>
</dbReference>
<evidence type="ECO:0000256" key="5">
    <source>
        <dbReference type="ARBA" id="ARBA00022723"/>
    </source>
</evidence>
<dbReference type="Proteomes" id="UP000694580">
    <property type="component" value="Chromosome 14"/>
</dbReference>
<evidence type="ECO:0000256" key="8">
    <source>
        <dbReference type="ARBA" id="ARBA00022989"/>
    </source>
</evidence>
<dbReference type="GO" id="GO:0042420">
    <property type="term" value="P:dopamine catabolic process"/>
    <property type="evidence" value="ECO:0007669"/>
    <property type="project" value="TreeGrafter"/>
</dbReference>
<reference evidence="16" key="2">
    <citation type="submission" date="2025-08" db="UniProtKB">
        <authorList>
            <consortium name="Ensembl"/>
        </authorList>
    </citation>
    <scope>IDENTIFICATION</scope>
</reference>
<gene>
    <name evidence="16" type="primary">MOXD1</name>
</gene>
<comment type="similarity">
    <text evidence="3">Belongs to the copper type II ascorbate-dependent monooxygenase family.</text>
</comment>
<evidence type="ECO:0000313" key="16">
    <source>
        <dbReference type="Ensembl" id="ENSDCDP00010036926.1"/>
    </source>
</evidence>
<keyword evidence="17" id="KW-1185">Reference proteome</keyword>
<dbReference type="InterPro" id="IPR008977">
    <property type="entry name" value="PHM/PNGase_F_dom_sf"/>
</dbReference>
<evidence type="ECO:0000256" key="7">
    <source>
        <dbReference type="ARBA" id="ARBA00022824"/>
    </source>
</evidence>
<dbReference type="InterPro" id="IPR005018">
    <property type="entry name" value="DOMON_domain"/>
</dbReference>
<keyword evidence="11" id="KW-0503">Monooxygenase</keyword>
<keyword evidence="6" id="KW-0732">Signal</keyword>
<sequence length="656" mass="75042">MDIRRQTRSQFRTPLRDTHTHTHTHTYIHIKCIITIIIIIINDNMPEPLLIACLFATLLVPNTFSRETSYKHRAALDADGKYDVKWRFDGATISFEVAVATRGYVGFGFSPSGAMARSDLVIGGVSGGRPYLQDYFADASRMVHRDPQQSYRLEYAWENDTHTVLGFSRDLLTCDPNDKDITESTVRVIWAYHSEDVGPLGPMYHGVNRGRKSVRLLNPAKGTAVPDGTRFFDLRNSQVPVPSKDTTYWCQLFRFPEVQKKHHVIRIEPLIQKGHENLVHHILLYQCDRDLDEDDLGTGHECYHQNMPDSFQTCETVVFAWAIGGEGFTYPPHAGLSIGTSIDPFFVLMEIHYDNPALHQGILDSSGLRFFYSSDLRRYDAGIIETGVWVSLYHMLPPGMQEYISEGHCTQECLQESLDHEMPSGIRVFAVLLHAHLAGRAIRTRHFRGQKELRPLAHDSEFDFNFQEFLALSEERLLLPGDHLITECKYNTKSRKQMTWGGLSTRDEMCLSYLLYYPRINLARCESLPEIKGQLKFIGVKEIQMPVRSWPFVIKSPKRYNNLSFTEAMDKFRWSKKRGEAFNEVVLQLKMNVRCSKRGQEEWSVQGMMVPPPELTAEVRPPHSNCHRSKAAQSQSGLPLLIIVCLLSSVHLRPSV</sequence>
<dbReference type="GO" id="GO:0004500">
    <property type="term" value="F:dopamine beta-monooxygenase activity"/>
    <property type="evidence" value="ECO:0007669"/>
    <property type="project" value="InterPro"/>
</dbReference>
<dbReference type="Pfam" id="PF01082">
    <property type="entry name" value="Cu2_monooxygen"/>
    <property type="match status" value="1"/>
</dbReference>
<keyword evidence="13" id="KW-1015">Disulfide bond</keyword>
<keyword evidence="4" id="KW-0812">Transmembrane</keyword>
<dbReference type="CDD" id="cd09631">
    <property type="entry name" value="DOMON_DOH"/>
    <property type="match status" value="1"/>
</dbReference>
<dbReference type="FunFam" id="2.60.120.310:FF:000002">
    <property type="entry name" value="DBH-like monooxygenase protein 1"/>
    <property type="match status" value="1"/>
</dbReference>